<organism evidence="1 2">
    <name type="scientific">Mesobacillus selenatarsenatis (strain DSM 18680 / JCM 14380 / FERM P-15431 / SF-1)</name>
    <dbReference type="NCBI Taxonomy" id="1321606"/>
    <lineage>
        <taxon>Bacteria</taxon>
        <taxon>Bacillati</taxon>
        <taxon>Bacillota</taxon>
        <taxon>Bacilli</taxon>
        <taxon>Bacillales</taxon>
        <taxon>Bacillaceae</taxon>
        <taxon>Mesobacillus</taxon>
    </lineage>
</organism>
<gene>
    <name evidence="1" type="ORF">SAMD00020551_1908</name>
</gene>
<dbReference type="EMBL" id="BASE01000041">
    <property type="protein sequence ID" value="GAM13762.1"/>
    <property type="molecule type" value="Genomic_DNA"/>
</dbReference>
<protein>
    <submittedName>
        <fullName evidence="1">Uncharacterized protein</fullName>
    </submittedName>
</protein>
<proteinExistence type="predicted"/>
<accession>A0A0A8X403</accession>
<dbReference type="STRING" id="1321606.SAMD00020551_1908"/>
<evidence type="ECO:0000313" key="2">
    <source>
        <dbReference type="Proteomes" id="UP000031014"/>
    </source>
</evidence>
<evidence type="ECO:0000313" key="1">
    <source>
        <dbReference type="EMBL" id="GAM13762.1"/>
    </source>
</evidence>
<sequence length="64" mass="7719">MDKEQAVRMLESLRNKEVEEIFVSKQDFMEFREFLVKRDDFKHFSGIAQRGGDVIFRYIDEARS</sequence>
<reference evidence="1 2" key="1">
    <citation type="submission" date="2013-06" db="EMBL/GenBank/DDBJ databases">
        <title>Whole genome shotgun sequence of Bacillus selenatarsenatis SF-1.</title>
        <authorList>
            <person name="Kuroda M."/>
            <person name="Sei K."/>
            <person name="Yamashita M."/>
            <person name="Ike M."/>
        </authorList>
    </citation>
    <scope>NUCLEOTIDE SEQUENCE [LARGE SCALE GENOMIC DNA]</scope>
    <source>
        <strain evidence="1 2">SF-1</strain>
    </source>
</reference>
<comment type="caution">
    <text evidence="1">The sequence shown here is derived from an EMBL/GenBank/DDBJ whole genome shotgun (WGS) entry which is preliminary data.</text>
</comment>
<dbReference type="AlphaFoldDB" id="A0A0A8X403"/>
<dbReference type="Proteomes" id="UP000031014">
    <property type="component" value="Unassembled WGS sequence"/>
</dbReference>
<name>A0A0A8X403_MESS1</name>
<dbReference type="OrthoDB" id="2455488at2"/>
<keyword evidence="2" id="KW-1185">Reference proteome</keyword>